<protein>
    <recommendedName>
        <fullName evidence="4">Zn(2)-C6 fungal-type domain-containing protein</fullName>
    </recommendedName>
</protein>
<feature type="region of interest" description="Disordered" evidence="3">
    <location>
        <begin position="652"/>
        <end position="677"/>
    </location>
</feature>
<dbReference type="Pfam" id="PF00172">
    <property type="entry name" value="Zn_clus"/>
    <property type="match status" value="1"/>
</dbReference>
<dbReference type="SMART" id="SM00066">
    <property type="entry name" value="GAL4"/>
    <property type="match status" value="1"/>
</dbReference>
<feature type="compositionally biased region" description="Polar residues" evidence="3">
    <location>
        <begin position="690"/>
        <end position="707"/>
    </location>
</feature>
<dbReference type="GO" id="GO:0008270">
    <property type="term" value="F:zinc ion binding"/>
    <property type="evidence" value="ECO:0007669"/>
    <property type="project" value="InterPro"/>
</dbReference>
<proteinExistence type="predicted"/>
<dbReference type="InterPro" id="IPR036864">
    <property type="entry name" value="Zn2-C6_fun-type_DNA-bd_sf"/>
</dbReference>
<dbReference type="SUPFAM" id="SSF57701">
    <property type="entry name" value="Zn2/Cys6 DNA-binding domain"/>
    <property type="match status" value="1"/>
</dbReference>
<evidence type="ECO:0000256" key="2">
    <source>
        <dbReference type="ARBA" id="ARBA00023242"/>
    </source>
</evidence>
<dbReference type="GeneID" id="66071789"/>
<dbReference type="GO" id="GO:0000981">
    <property type="term" value="F:DNA-binding transcription factor activity, RNA polymerase II-specific"/>
    <property type="evidence" value="ECO:0007669"/>
    <property type="project" value="InterPro"/>
</dbReference>
<keyword evidence="1" id="KW-0479">Metal-binding</keyword>
<dbReference type="InterPro" id="IPR001138">
    <property type="entry name" value="Zn2Cys6_DnaBD"/>
</dbReference>
<reference evidence="5" key="1">
    <citation type="journal article" date="2021" name="Genome Biol. Evol.">
        <title>The assembled and annotated genome of the fairy-ring fungus Marasmius oreades.</title>
        <authorList>
            <person name="Hiltunen M."/>
            <person name="Ament-Velasquez S.L."/>
            <person name="Johannesson H."/>
        </authorList>
    </citation>
    <scope>NUCLEOTIDE SEQUENCE</scope>
    <source>
        <strain evidence="5">03SP1</strain>
    </source>
</reference>
<dbReference type="GO" id="GO:0006351">
    <property type="term" value="P:DNA-templated transcription"/>
    <property type="evidence" value="ECO:0007669"/>
    <property type="project" value="InterPro"/>
</dbReference>
<dbReference type="PANTHER" id="PTHR46910:SF38">
    <property type="entry name" value="ZN(2)-C6 FUNGAL-TYPE DOMAIN-CONTAINING PROTEIN"/>
    <property type="match status" value="1"/>
</dbReference>
<feature type="compositionally biased region" description="Low complexity" evidence="3">
    <location>
        <begin position="115"/>
        <end position="133"/>
    </location>
</feature>
<feature type="domain" description="Zn(2)-C6 fungal-type" evidence="4">
    <location>
        <begin position="16"/>
        <end position="49"/>
    </location>
</feature>
<keyword evidence="6" id="KW-1185">Reference proteome</keyword>
<dbReference type="KEGG" id="more:E1B28_002713"/>
<dbReference type="PROSITE" id="PS50048">
    <property type="entry name" value="ZN2_CY6_FUNGAL_2"/>
    <property type="match status" value="1"/>
</dbReference>
<dbReference type="CDD" id="cd00067">
    <property type="entry name" value="GAL4"/>
    <property type="match status" value="1"/>
</dbReference>
<accession>A0A9P7RNE8</accession>
<dbReference type="RefSeq" id="XP_043003255.1">
    <property type="nucleotide sequence ID" value="XM_043159652.1"/>
</dbReference>
<dbReference type="InterPro" id="IPR050987">
    <property type="entry name" value="AtrR-like"/>
</dbReference>
<dbReference type="Pfam" id="PF04082">
    <property type="entry name" value="Fungal_trans"/>
    <property type="match status" value="1"/>
</dbReference>
<dbReference type="EMBL" id="CM032190">
    <property type="protein sequence ID" value="KAG7086784.1"/>
    <property type="molecule type" value="Genomic_DNA"/>
</dbReference>
<dbReference type="SMART" id="SM00906">
    <property type="entry name" value="Fungal_trans"/>
    <property type="match status" value="2"/>
</dbReference>
<evidence type="ECO:0000313" key="6">
    <source>
        <dbReference type="Proteomes" id="UP001049176"/>
    </source>
</evidence>
<dbReference type="AlphaFoldDB" id="A0A9P7RNE8"/>
<comment type="caution">
    <text evidence="5">The sequence shown here is derived from an EMBL/GenBank/DDBJ whole genome shotgun (WGS) entry which is preliminary data.</text>
</comment>
<dbReference type="GO" id="GO:0003677">
    <property type="term" value="F:DNA binding"/>
    <property type="evidence" value="ECO:0007669"/>
    <property type="project" value="InterPro"/>
</dbReference>
<keyword evidence="2" id="KW-0539">Nucleus</keyword>
<dbReference type="Proteomes" id="UP001049176">
    <property type="component" value="Chromosome 10"/>
</dbReference>
<feature type="compositionally biased region" description="Basic and acidic residues" evidence="3">
    <location>
        <begin position="652"/>
        <end position="669"/>
    </location>
</feature>
<dbReference type="Gene3D" id="4.10.240.10">
    <property type="entry name" value="Zn(2)-C6 fungal-type DNA-binding domain"/>
    <property type="match status" value="1"/>
</dbReference>
<dbReference type="PROSITE" id="PS00463">
    <property type="entry name" value="ZN2_CY6_FUNGAL_1"/>
    <property type="match status" value="1"/>
</dbReference>
<evidence type="ECO:0000256" key="3">
    <source>
        <dbReference type="SAM" id="MobiDB-lite"/>
    </source>
</evidence>
<dbReference type="CDD" id="cd12148">
    <property type="entry name" value="fungal_TF_MHR"/>
    <property type="match status" value="1"/>
</dbReference>
<gene>
    <name evidence="5" type="ORF">E1B28_002713</name>
</gene>
<name>A0A9P7RNE8_9AGAR</name>
<sequence>MAEEERGSKKRRLQNACDECRRRKIRCDSATSLGNVCSNCIALNTECTHQLQKKKRGPKIGPSRRTDSARALVNAILSSSKPFVVPEDSETVREMLVDLANHARSLDRQLSLARAAATDTDTSPSTAVSPSASYDTLEPEAERNVPDSIDSLAQELSKVSITHSKRHFGKSSNFMLIQSAMDARRDVLGDLKFTTTIFVNHQRPEFWKPFPWQIIPPRSAAPPFVFPEDDLLHDLVHIYFSNLNPLFPLLHQPTFERSIAEGLHSRDRSFGATVLAVCAVASRQSNDPRNFCEGTTSAHSLGWRWFCQVPLVRESFTEPPSLYDLQLCSLSVFYLQTTSTPEAAWVVVGIGIRSAQEMGIHTRNSHHRNPVENELWKRAFWTLISIDVFMSAFVGRPRATTPDDFDVDLPIECDDEYWEIDDPQKAFVQPEGKPSVLSFFVTFLKLLDIVGFAQRTLYAVRKSELWSGMGVSGIDFRRKAVMELDSALNKFLDTIPNHLRWNSENPDPVFFQQSAMLYATYYWVQIQVHRPFIPRPGQESVLPFPSLTICSNAARATVNMLEILHSRREMGMVALEIFPNTLTPLFASALILLVNIWRPKRGYSSPCESAKEMTDVYRCLKLIQNHESRYQTAGRILDLLNAVITIGQLPKTRELKRPRSPGDEEERRPAPVPSHAQRVLEDLHDVMHSGRSSYSKPESSTPTTLSWNDLPIVSQTYSGVGASASSSSSPASYTNVVQDRCGIFNPDPIQLQPQPINTDFTGLAIPIGGDDPQMFVNPAASQFVLQPGGLPDLMGDTALTSEGSGNVDFTQEDWDSFMASVGDLVTGTMEYSAF</sequence>
<dbReference type="InterPro" id="IPR007219">
    <property type="entry name" value="XnlR_reg_dom"/>
</dbReference>
<dbReference type="OrthoDB" id="4456959at2759"/>
<dbReference type="PANTHER" id="PTHR46910">
    <property type="entry name" value="TRANSCRIPTION FACTOR PDR1"/>
    <property type="match status" value="1"/>
</dbReference>
<feature type="region of interest" description="Disordered" evidence="3">
    <location>
        <begin position="115"/>
        <end position="143"/>
    </location>
</feature>
<organism evidence="5 6">
    <name type="scientific">Marasmius oreades</name>
    <name type="common">fairy-ring Marasmius</name>
    <dbReference type="NCBI Taxonomy" id="181124"/>
    <lineage>
        <taxon>Eukaryota</taxon>
        <taxon>Fungi</taxon>
        <taxon>Dikarya</taxon>
        <taxon>Basidiomycota</taxon>
        <taxon>Agaricomycotina</taxon>
        <taxon>Agaricomycetes</taxon>
        <taxon>Agaricomycetidae</taxon>
        <taxon>Agaricales</taxon>
        <taxon>Marasmiineae</taxon>
        <taxon>Marasmiaceae</taxon>
        <taxon>Marasmius</taxon>
    </lineage>
</organism>
<feature type="region of interest" description="Disordered" evidence="3">
    <location>
        <begin position="688"/>
        <end position="707"/>
    </location>
</feature>
<evidence type="ECO:0000256" key="1">
    <source>
        <dbReference type="ARBA" id="ARBA00022723"/>
    </source>
</evidence>
<evidence type="ECO:0000259" key="4">
    <source>
        <dbReference type="PROSITE" id="PS50048"/>
    </source>
</evidence>
<evidence type="ECO:0000313" key="5">
    <source>
        <dbReference type="EMBL" id="KAG7086784.1"/>
    </source>
</evidence>